<name>A0AA90NWJ3_9GAMM</name>
<proteinExistence type="predicted"/>
<gene>
    <name evidence="1" type="ORF">QS748_14540</name>
</gene>
<accession>A0AA90NWJ3</accession>
<evidence type="ECO:0000313" key="1">
    <source>
        <dbReference type="EMBL" id="MDP0590332.1"/>
    </source>
</evidence>
<comment type="caution">
    <text evidence="1">The sequence shown here is derived from an EMBL/GenBank/DDBJ whole genome shotgun (WGS) entry which is preliminary data.</text>
</comment>
<organism evidence="1 2">
    <name type="scientific">Candidatus Endonucleibacter bathymodioli</name>
    <dbReference type="NCBI Taxonomy" id="539814"/>
    <lineage>
        <taxon>Bacteria</taxon>
        <taxon>Pseudomonadati</taxon>
        <taxon>Pseudomonadota</taxon>
        <taxon>Gammaproteobacteria</taxon>
        <taxon>Oceanospirillales</taxon>
        <taxon>Endozoicomonadaceae</taxon>
        <taxon>Candidatus Endonucleibacter</taxon>
    </lineage>
</organism>
<keyword evidence="2" id="KW-1185">Reference proteome</keyword>
<dbReference type="EMBL" id="JASXSV010000046">
    <property type="protein sequence ID" value="MDP0590332.1"/>
    <property type="molecule type" value="Genomic_DNA"/>
</dbReference>
<sequence length="87" mass="10271">MKSGTLRDYSEDMYKVYFEIGEFEREGLNTLTSFVGDFHSKHILHLEFGYELAIPIQCIPEVVRLLSQKNIAIYQIVRGEKIEETWR</sequence>
<reference evidence="1 2" key="1">
    <citation type="journal article" date="2023" name="bioRxiv">
        <title>An intranuclear bacterial parasite of deep-sea mussels expresses apoptosis inhibitors acquired from its host.</title>
        <authorList>
            <person name="Gonzalez Porras M.A."/>
            <person name="Assie A."/>
            <person name="Tietjen M."/>
            <person name="Violette M."/>
            <person name="Kleiner M."/>
            <person name="Gruber-Vodicka H."/>
            <person name="Dubilier N."/>
            <person name="Leisch N."/>
        </authorList>
    </citation>
    <scope>NUCLEOTIDE SEQUENCE [LARGE SCALE GENOMIC DNA]</scope>
    <source>
        <strain evidence="1">IAP13</strain>
    </source>
</reference>
<evidence type="ECO:0000313" key="2">
    <source>
        <dbReference type="Proteomes" id="UP001178148"/>
    </source>
</evidence>
<dbReference type="Proteomes" id="UP001178148">
    <property type="component" value="Unassembled WGS sequence"/>
</dbReference>
<dbReference type="AlphaFoldDB" id="A0AA90NWJ3"/>
<protein>
    <submittedName>
        <fullName evidence="1">Uncharacterized protein</fullName>
    </submittedName>
</protein>